<evidence type="ECO:0000256" key="4">
    <source>
        <dbReference type="ARBA" id="ARBA00022989"/>
    </source>
</evidence>
<comment type="subcellular location">
    <subcellularLocation>
        <location evidence="1">Endomembrane system</location>
        <topology evidence="1">Multi-pass membrane protein</topology>
    </subcellularLocation>
</comment>
<feature type="transmembrane region" description="Helical" evidence="8">
    <location>
        <begin position="72"/>
        <end position="93"/>
    </location>
</feature>
<evidence type="ECO:0000259" key="10">
    <source>
        <dbReference type="Pfam" id="PF16916"/>
    </source>
</evidence>
<dbReference type="NCBIfam" id="TIGR01297">
    <property type="entry name" value="CDF"/>
    <property type="match status" value="1"/>
</dbReference>
<dbReference type="PANTHER" id="PTHR43840">
    <property type="entry name" value="MITOCHONDRIAL METAL TRANSPORTER 1-RELATED"/>
    <property type="match status" value="1"/>
</dbReference>
<feature type="transmembrane region" description="Helical" evidence="8">
    <location>
        <begin position="137"/>
        <end position="158"/>
    </location>
</feature>
<protein>
    <recommendedName>
        <fullName evidence="13">Cation efflux protein cytoplasmic domain-containing protein</fullName>
    </recommendedName>
</protein>
<evidence type="ECO:0008006" key="13">
    <source>
        <dbReference type="Google" id="ProtNLM"/>
    </source>
</evidence>
<dbReference type="GO" id="GO:0098771">
    <property type="term" value="P:inorganic ion homeostasis"/>
    <property type="evidence" value="ECO:0007669"/>
    <property type="project" value="UniProtKB-ARBA"/>
</dbReference>
<evidence type="ECO:0000256" key="7">
    <source>
        <dbReference type="SAM" id="MobiDB-lite"/>
    </source>
</evidence>
<dbReference type="PANTHER" id="PTHR43840:SF13">
    <property type="entry name" value="CATION EFFLUX PROTEIN CYTOPLASMIC DOMAIN-CONTAINING PROTEIN"/>
    <property type="match status" value="1"/>
</dbReference>
<feature type="transmembrane region" description="Helical" evidence="8">
    <location>
        <begin position="178"/>
        <end position="197"/>
    </location>
</feature>
<dbReference type="InterPro" id="IPR002524">
    <property type="entry name" value="Cation_efflux"/>
</dbReference>
<dbReference type="InterPro" id="IPR036837">
    <property type="entry name" value="Cation_efflux_CTD_sf"/>
</dbReference>
<dbReference type="AlphaFoldDB" id="A0A8H4KR93"/>
<feature type="domain" description="Cation efflux protein transmembrane" evidence="9">
    <location>
        <begin position="76"/>
        <end position="262"/>
    </location>
</feature>
<keyword evidence="3 8" id="KW-0812">Transmembrane</keyword>
<evidence type="ECO:0000256" key="5">
    <source>
        <dbReference type="ARBA" id="ARBA00023065"/>
    </source>
</evidence>
<evidence type="ECO:0000256" key="1">
    <source>
        <dbReference type="ARBA" id="ARBA00004127"/>
    </source>
</evidence>
<proteinExistence type="predicted"/>
<feature type="transmembrane region" description="Helical" evidence="8">
    <location>
        <begin position="241"/>
        <end position="259"/>
    </location>
</feature>
<name>A0A8H4KR93_9HYPO</name>
<evidence type="ECO:0000256" key="6">
    <source>
        <dbReference type="ARBA" id="ARBA00023136"/>
    </source>
</evidence>
<accession>A0A8H4KR93</accession>
<keyword evidence="2" id="KW-0813">Transport</keyword>
<dbReference type="GO" id="GO:0008324">
    <property type="term" value="F:monoatomic cation transmembrane transporter activity"/>
    <property type="evidence" value="ECO:0007669"/>
    <property type="project" value="InterPro"/>
</dbReference>
<dbReference type="EMBL" id="JAADJG010000118">
    <property type="protein sequence ID" value="KAF4454631.1"/>
    <property type="molecule type" value="Genomic_DNA"/>
</dbReference>
<evidence type="ECO:0000259" key="9">
    <source>
        <dbReference type="Pfam" id="PF01545"/>
    </source>
</evidence>
<sequence>MEEVSDPFNLTSRRRENVTKEQLKNDYPQGDARLIRKFYTRQNKLIDQFLGVDDEERAQAEEEARVAGKIKFAVNASFVVNFCLFVIQLYAAISTGSLALFATAADAFMDLVSSFVMLITSWLAARPSIYKYPVGRTRIETIGVILFCALMTTVAVQLLIESARTLGTGKTESEELHLIPIIFVCVAIFSKASLMLYCMAYRKYPSVHVFFIDHRNDIAVNSFGLIMSVVGDKFVWYLDPIGAICIALLILFSWVSNAFEQIWLLVGKAAPQEFIAKLIYMSITHDEQISMVETCRAYHAGQKYYVEVDIVMDEQTSLKVSHDVAQSLQRKIEGLGDVERAFVHADYEWEHNIHEEHKPLYDRKV</sequence>
<evidence type="ECO:0000256" key="8">
    <source>
        <dbReference type="SAM" id="Phobius"/>
    </source>
</evidence>
<dbReference type="GO" id="GO:0016020">
    <property type="term" value="C:membrane"/>
    <property type="evidence" value="ECO:0007669"/>
    <property type="project" value="InterPro"/>
</dbReference>
<dbReference type="Gene3D" id="3.30.70.1350">
    <property type="entry name" value="Cation efflux protein, cytoplasmic domain"/>
    <property type="match status" value="1"/>
</dbReference>
<feature type="transmembrane region" description="Helical" evidence="8">
    <location>
        <begin position="99"/>
        <end position="125"/>
    </location>
</feature>
<dbReference type="Gene3D" id="1.20.1510.10">
    <property type="entry name" value="Cation efflux protein transmembrane domain"/>
    <property type="match status" value="1"/>
</dbReference>
<evidence type="ECO:0000313" key="11">
    <source>
        <dbReference type="EMBL" id="KAF4454631.1"/>
    </source>
</evidence>
<dbReference type="GO" id="GO:0012505">
    <property type="term" value="C:endomembrane system"/>
    <property type="evidence" value="ECO:0007669"/>
    <property type="project" value="UniProtKB-SubCell"/>
</dbReference>
<dbReference type="FunFam" id="3.30.70.1350:FF:000001">
    <property type="entry name" value="Metal tolerance protein 11"/>
    <property type="match status" value="1"/>
</dbReference>
<comment type="caution">
    <text evidence="11">The sequence shown here is derived from an EMBL/GenBank/DDBJ whole genome shotgun (WGS) entry which is preliminary data.</text>
</comment>
<evidence type="ECO:0000313" key="12">
    <source>
        <dbReference type="Proteomes" id="UP000605986"/>
    </source>
</evidence>
<dbReference type="Pfam" id="PF01545">
    <property type="entry name" value="Cation_efflux"/>
    <property type="match status" value="1"/>
</dbReference>
<dbReference type="Pfam" id="PF16916">
    <property type="entry name" value="ZT_dimer"/>
    <property type="match status" value="1"/>
</dbReference>
<dbReference type="SUPFAM" id="SSF161111">
    <property type="entry name" value="Cation efflux protein transmembrane domain-like"/>
    <property type="match status" value="1"/>
</dbReference>
<keyword evidence="6 8" id="KW-0472">Membrane</keyword>
<dbReference type="OrthoDB" id="78296at2759"/>
<dbReference type="SUPFAM" id="SSF160240">
    <property type="entry name" value="Cation efflux protein cytoplasmic domain-like"/>
    <property type="match status" value="1"/>
</dbReference>
<evidence type="ECO:0000256" key="2">
    <source>
        <dbReference type="ARBA" id="ARBA00022448"/>
    </source>
</evidence>
<dbReference type="InterPro" id="IPR027469">
    <property type="entry name" value="Cation_efflux_TMD_sf"/>
</dbReference>
<dbReference type="InterPro" id="IPR050291">
    <property type="entry name" value="CDF_Transporter"/>
</dbReference>
<keyword evidence="5" id="KW-0406">Ion transport</keyword>
<dbReference type="FunFam" id="1.20.1510.10:FF:000005">
    <property type="entry name" value="Putative Cation diffusion facilitator 1"/>
    <property type="match status" value="1"/>
</dbReference>
<dbReference type="InterPro" id="IPR027470">
    <property type="entry name" value="Cation_efflux_CTD"/>
</dbReference>
<dbReference type="Proteomes" id="UP000605986">
    <property type="component" value="Unassembled WGS sequence"/>
</dbReference>
<feature type="region of interest" description="Disordered" evidence="7">
    <location>
        <begin position="1"/>
        <end position="23"/>
    </location>
</feature>
<feature type="compositionally biased region" description="Basic and acidic residues" evidence="7">
    <location>
        <begin position="13"/>
        <end position="23"/>
    </location>
</feature>
<dbReference type="GO" id="GO:0030003">
    <property type="term" value="P:intracellular monoatomic cation homeostasis"/>
    <property type="evidence" value="ECO:0007669"/>
    <property type="project" value="UniProtKB-ARBA"/>
</dbReference>
<keyword evidence="4 8" id="KW-1133">Transmembrane helix</keyword>
<dbReference type="InterPro" id="IPR058533">
    <property type="entry name" value="Cation_efflux_TM"/>
</dbReference>
<feature type="domain" description="Cation efflux protein cytoplasmic" evidence="10">
    <location>
        <begin position="281"/>
        <end position="346"/>
    </location>
</feature>
<gene>
    <name evidence="11" type="ORF">F53441_2865</name>
</gene>
<evidence type="ECO:0000256" key="3">
    <source>
        <dbReference type="ARBA" id="ARBA00022692"/>
    </source>
</evidence>
<organism evidence="11 12">
    <name type="scientific">Fusarium austroafricanum</name>
    <dbReference type="NCBI Taxonomy" id="2364996"/>
    <lineage>
        <taxon>Eukaryota</taxon>
        <taxon>Fungi</taxon>
        <taxon>Dikarya</taxon>
        <taxon>Ascomycota</taxon>
        <taxon>Pezizomycotina</taxon>
        <taxon>Sordariomycetes</taxon>
        <taxon>Hypocreomycetidae</taxon>
        <taxon>Hypocreales</taxon>
        <taxon>Nectriaceae</taxon>
        <taxon>Fusarium</taxon>
        <taxon>Fusarium concolor species complex</taxon>
    </lineage>
</organism>
<reference evidence="11" key="1">
    <citation type="submission" date="2020-01" db="EMBL/GenBank/DDBJ databases">
        <title>Identification and distribution of gene clusters putatively required for synthesis of sphingolipid metabolism inhibitors in phylogenetically diverse species of the filamentous fungus Fusarium.</title>
        <authorList>
            <person name="Kim H.-S."/>
            <person name="Busman M."/>
            <person name="Brown D.W."/>
            <person name="Divon H."/>
            <person name="Uhlig S."/>
            <person name="Proctor R.H."/>
        </authorList>
    </citation>
    <scope>NUCLEOTIDE SEQUENCE</scope>
    <source>
        <strain evidence="11">NRRL 53441</strain>
    </source>
</reference>
<keyword evidence="12" id="KW-1185">Reference proteome</keyword>